<proteinExistence type="predicted"/>
<gene>
    <name evidence="1" type="ORF">E7201_01935</name>
</gene>
<organism evidence="1 2">
    <name type="scientific">Selenomonas ruminantium</name>
    <dbReference type="NCBI Taxonomy" id="971"/>
    <lineage>
        <taxon>Bacteria</taxon>
        <taxon>Bacillati</taxon>
        <taxon>Bacillota</taxon>
        <taxon>Negativicutes</taxon>
        <taxon>Selenomonadales</taxon>
        <taxon>Selenomonadaceae</taxon>
        <taxon>Selenomonas</taxon>
    </lineage>
</organism>
<sequence>MSFAKRMKRNKVKRDIKGALRTLKQADRADNQVMRANIKQELNDMAVELETAHDLTIIFFVAAHRVFGFAEKRLKRLVEKMGTQIECIRGGYVTVREIEKALAEEAHMVIEHKDIKKVSRTRSIKWRVQGEMTAAFLISLLDEWGYKKTRLERVYEEAARIADGLAKKEITMKELENLLTTKTKYRNEAIAC</sequence>
<comment type="caution">
    <text evidence="1">The sequence shown here is derived from an EMBL/GenBank/DDBJ whole genome shotgun (WGS) entry which is preliminary data.</text>
</comment>
<name>A0A927ZS05_SELRU</name>
<dbReference type="Proteomes" id="UP000761380">
    <property type="component" value="Unassembled WGS sequence"/>
</dbReference>
<dbReference type="AlphaFoldDB" id="A0A927ZS05"/>
<dbReference type="EMBL" id="SVBY01000008">
    <property type="protein sequence ID" value="MBE6091928.1"/>
    <property type="molecule type" value="Genomic_DNA"/>
</dbReference>
<protein>
    <submittedName>
        <fullName evidence="1">Uncharacterized protein</fullName>
    </submittedName>
</protein>
<reference evidence="1" key="1">
    <citation type="submission" date="2019-04" db="EMBL/GenBank/DDBJ databases">
        <title>Evolution of Biomass-Degrading Anaerobic Consortia Revealed by Metagenomics.</title>
        <authorList>
            <person name="Peng X."/>
        </authorList>
    </citation>
    <scope>NUCLEOTIDE SEQUENCE</scope>
    <source>
        <strain evidence="1">SIG240</strain>
    </source>
</reference>
<evidence type="ECO:0000313" key="2">
    <source>
        <dbReference type="Proteomes" id="UP000761380"/>
    </source>
</evidence>
<evidence type="ECO:0000313" key="1">
    <source>
        <dbReference type="EMBL" id="MBE6091928.1"/>
    </source>
</evidence>
<accession>A0A927ZS05</accession>